<dbReference type="InterPro" id="IPR042184">
    <property type="entry name" value="YqeY/Aim41_N"/>
</dbReference>
<accession>A0AAV2WJJ7</accession>
<sequence length="130" mass="13692">MVDDTHPATMLRDAMRADLMTAMKARSAETVAALRAALAAIDNAEAVDVPDQRGAHIPAEQNSMIAGATTGLASSEVPRRALTSADVQVVLGDLMAEYIAEADRYGALNRPEAAEQLRRQAAALSKYVGA</sequence>
<evidence type="ECO:0000313" key="2">
    <source>
        <dbReference type="Proteomes" id="UP000028864"/>
    </source>
</evidence>
<reference evidence="1" key="2">
    <citation type="submission" date="2015-09" db="EMBL/GenBank/DDBJ databases">
        <title>Draft genome sequence of Mycobacterium neoaurum DSM 44074.</title>
        <authorList>
            <person name="Croce O."/>
            <person name="Robert C."/>
            <person name="Raoult D."/>
            <person name="Drancourt M."/>
        </authorList>
    </citation>
    <scope>NUCLEOTIDE SEQUENCE</scope>
    <source>
        <strain evidence="1">DSM 44074</strain>
    </source>
</reference>
<reference evidence="1" key="1">
    <citation type="submission" date="2014-05" db="EMBL/GenBank/DDBJ databases">
        <authorList>
            <person name="Urmite Genomes"/>
        </authorList>
    </citation>
    <scope>NUCLEOTIDE SEQUENCE</scope>
    <source>
        <strain evidence="1">DSM 44074</strain>
    </source>
</reference>
<organism evidence="1 2">
    <name type="scientific">Mycolicibacterium neoaurum</name>
    <name type="common">Mycobacterium neoaurum</name>
    <dbReference type="NCBI Taxonomy" id="1795"/>
    <lineage>
        <taxon>Bacteria</taxon>
        <taxon>Bacillati</taxon>
        <taxon>Actinomycetota</taxon>
        <taxon>Actinomycetes</taxon>
        <taxon>Mycobacteriales</taxon>
        <taxon>Mycobacteriaceae</taxon>
        <taxon>Mycolicibacterium</taxon>
    </lineage>
</organism>
<name>A0AAV2WJJ7_MYCNE</name>
<dbReference type="AlphaFoldDB" id="A0AAV2WJJ7"/>
<dbReference type="Gene3D" id="1.10.1510.10">
    <property type="entry name" value="Uncharacterised protein YqeY/AIM41 PF09424, N-terminal domain"/>
    <property type="match status" value="1"/>
</dbReference>
<protein>
    <submittedName>
        <fullName evidence="1">Response regulator receiver protein</fullName>
    </submittedName>
</protein>
<evidence type="ECO:0000313" key="1">
    <source>
        <dbReference type="EMBL" id="CDQ44400.1"/>
    </source>
</evidence>
<dbReference type="RefSeq" id="WP_036470067.1">
    <property type="nucleotide sequence ID" value="NZ_CP074376.1"/>
</dbReference>
<proteinExistence type="predicted"/>
<dbReference type="Proteomes" id="UP000028864">
    <property type="component" value="Unassembled WGS sequence"/>
</dbReference>
<dbReference type="EMBL" id="LK021338">
    <property type="protein sequence ID" value="CDQ44400.1"/>
    <property type="molecule type" value="Genomic_DNA"/>
</dbReference>
<gene>
    <name evidence="1" type="ORF">BN1047_02278</name>
</gene>